<dbReference type="SUPFAM" id="SSF81340">
    <property type="entry name" value="Clc chloride channel"/>
    <property type="match status" value="1"/>
</dbReference>
<evidence type="ECO:0000313" key="11">
    <source>
        <dbReference type="EMBL" id="KEQ01465.1"/>
    </source>
</evidence>
<feature type="transmembrane region" description="Helical" evidence="10">
    <location>
        <begin position="296"/>
        <end position="314"/>
    </location>
</feature>
<keyword evidence="4 10" id="KW-1133">Transmembrane helix</keyword>
<evidence type="ECO:0000256" key="3">
    <source>
        <dbReference type="ARBA" id="ARBA00022692"/>
    </source>
</evidence>
<evidence type="ECO:0000256" key="7">
    <source>
        <dbReference type="ARBA" id="ARBA00023173"/>
    </source>
</evidence>
<dbReference type="Proteomes" id="UP000027644">
    <property type="component" value="Unassembled WGS sequence"/>
</dbReference>
<dbReference type="Pfam" id="PF00654">
    <property type="entry name" value="Voltage_CLC"/>
    <property type="match status" value="1"/>
</dbReference>
<evidence type="ECO:0000256" key="8">
    <source>
        <dbReference type="ARBA" id="ARBA00023214"/>
    </source>
</evidence>
<feature type="transmembrane region" description="Helical" evidence="10">
    <location>
        <begin position="57"/>
        <end position="78"/>
    </location>
</feature>
<dbReference type="GO" id="GO:0005254">
    <property type="term" value="F:chloride channel activity"/>
    <property type="evidence" value="ECO:0007669"/>
    <property type="project" value="UniProtKB-KW"/>
</dbReference>
<proteinExistence type="predicted"/>
<feature type="transmembrane region" description="Helical" evidence="10">
    <location>
        <begin position="321"/>
        <end position="342"/>
    </location>
</feature>
<evidence type="ECO:0000256" key="10">
    <source>
        <dbReference type="SAM" id="Phobius"/>
    </source>
</evidence>
<keyword evidence="5" id="KW-0406">Ion transport</keyword>
<keyword evidence="9" id="KW-0407">Ion channel</keyword>
<keyword evidence="8" id="KW-0868">Chloride</keyword>
<feature type="transmembrane region" description="Helical" evidence="10">
    <location>
        <begin position="226"/>
        <end position="246"/>
    </location>
</feature>
<sequence length="410" mass="43812">MFKLNPKLIALLLFCGAIAGVAGMSLIGLLHLIQQLVYGIVRTDGITFRNIVEQTTAIHRLLALSACGVIAGAGWYLLHRFAPKLVDIREAIGNSATPIPLVSTFFHGMLQIFTVGMGSPLGRETAPREISSAIADFIGRRFNISTEERKVLLACSAAAGLSAVFDVPLAGALFALETLLFSFQRNTVIAALICCTTAAWVGRIGLGSQPAYQLPAITLNSPLLIWSLLLGPLIVAFSWLLQYQLAYCKPAVRTSPKLIFISIGAFILIGVLSMQLPEILGNGKAGNELLFNDQISWHYALALLIGKWLALLLATRAGAYGGFITPSMMLGGLIALLAATAWNSMLPPVPIVAAVVTGATVFLAVQQKMPLTAILFVLEITNITPDMIMPICLCLLTALSCQQGLNKKQS</sequence>
<comment type="caution">
    <text evidence="11">The sequence shown here is derived from an EMBL/GenBank/DDBJ whole genome shotgun (WGS) entry which is preliminary data.</text>
</comment>
<evidence type="ECO:0000256" key="1">
    <source>
        <dbReference type="ARBA" id="ARBA00004141"/>
    </source>
</evidence>
<dbReference type="CDD" id="cd01033">
    <property type="entry name" value="ClC_like"/>
    <property type="match status" value="1"/>
</dbReference>
<evidence type="ECO:0000256" key="6">
    <source>
        <dbReference type="ARBA" id="ARBA00023136"/>
    </source>
</evidence>
<gene>
    <name evidence="11" type="ORF">SASC598J21_007540</name>
</gene>
<dbReference type="PANTHER" id="PTHR43427:SF6">
    <property type="entry name" value="CHLORIDE CHANNEL PROTEIN CLC-E"/>
    <property type="match status" value="1"/>
</dbReference>
<feature type="transmembrane region" description="Helical" evidence="10">
    <location>
        <begin position="258"/>
        <end position="276"/>
    </location>
</feature>
<dbReference type="EMBL" id="AVQL01000414">
    <property type="protein sequence ID" value="KEQ01465.1"/>
    <property type="molecule type" value="Genomic_DNA"/>
</dbReference>
<dbReference type="GO" id="GO:0034707">
    <property type="term" value="C:chloride channel complex"/>
    <property type="evidence" value="ECO:0007669"/>
    <property type="project" value="UniProtKB-KW"/>
</dbReference>
<keyword evidence="3 10" id="KW-0812">Transmembrane</keyword>
<name>A0A074VG84_9NEIS</name>
<protein>
    <submittedName>
        <fullName evidence="11">Chloride channel protein EriC</fullName>
    </submittedName>
</protein>
<evidence type="ECO:0000256" key="2">
    <source>
        <dbReference type="ARBA" id="ARBA00022448"/>
    </source>
</evidence>
<dbReference type="InterPro" id="IPR050368">
    <property type="entry name" value="ClC-type_chloride_channel"/>
</dbReference>
<feature type="transmembrane region" description="Helical" evidence="10">
    <location>
        <begin position="348"/>
        <end position="365"/>
    </location>
</feature>
<feature type="transmembrane region" description="Helical" evidence="10">
    <location>
        <begin position="151"/>
        <end position="176"/>
    </location>
</feature>
<dbReference type="Gene3D" id="1.10.3080.10">
    <property type="entry name" value="Clc chloride channel"/>
    <property type="match status" value="1"/>
</dbReference>
<evidence type="ECO:0000313" key="12">
    <source>
        <dbReference type="Proteomes" id="UP000027644"/>
    </source>
</evidence>
<feature type="transmembrane region" description="Helical" evidence="10">
    <location>
        <begin position="99"/>
        <end position="118"/>
    </location>
</feature>
<dbReference type="InterPro" id="IPR001807">
    <property type="entry name" value="ClC"/>
</dbReference>
<keyword evidence="7" id="KW-0869">Chloride channel</keyword>
<keyword evidence="2" id="KW-0813">Transport</keyword>
<accession>A0A074VG84</accession>
<reference evidence="11 12" key="1">
    <citation type="journal article" date="2014" name="PLoS Genet.">
        <title>Hidden diversity in honey bee gut symbionts detected by single-cell genomics.</title>
        <authorList>
            <person name="Engel P."/>
            <person name="Stepanauskas R."/>
            <person name="Moran N."/>
        </authorList>
    </citation>
    <scope>NUCLEOTIDE SEQUENCE [LARGE SCALE GENOMIC DNA]</scope>
    <source>
        <strain evidence="11 12">SCGC AB-598-J21</strain>
    </source>
</reference>
<keyword evidence="6 10" id="KW-0472">Membrane</keyword>
<dbReference type="InterPro" id="IPR014743">
    <property type="entry name" value="Cl-channel_core"/>
</dbReference>
<feature type="transmembrane region" description="Helical" evidence="10">
    <location>
        <begin position="188"/>
        <end position="206"/>
    </location>
</feature>
<evidence type="ECO:0000256" key="9">
    <source>
        <dbReference type="ARBA" id="ARBA00023303"/>
    </source>
</evidence>
<organism evidence="11 12">
    <name type="scientific">Snodgrassella alvi SCGC AB-598-J21</name>
    <dbReference type="NCBI Taxonomy" id="1385367"/>
    <lineage>
        <taxon>Bacteria</taxon>
        <taxon>Pseudomonadati</taxon>
        <taxon>Pseudomonadota</taxon>
        <taxon>Betaproteobacteria</taxon>
        <taxon>Neisseriales</taxon>
        <taxon>Neisseriaceae</taxon>
        <taxon>Snodgrassella</taxon>
    </lineage>
</organism>
<evidence type="ECO:0000256" key="4">
    <source>
        <dbReference type="ARBA" id="ARBA00022989"/>
    </source>
</evidence>
<comment type="subcellular location">
    <subcellularLocation>
        <location evidence="1">Membrane</location>
        <topology evidence="1">Multi-pass membrane protein</topology>
    </subcellularLocation>
</comment>
<evidence type="ECO:0000256" key="5">
    <source>
        <dbReference type="ARBA" id="ARBA00023065"/>
    </source>
</evidence>
<dbReference type="PRINTS" id="PR00762">
    <property type="entry name" value="CLCHANNEL"/>
</dbReference>
<dbReference type="AlphaFoldDB" id="A0A074VG84"/>
<dbReference type="PANTHER" id="PTHR43427">
    <property type="entry name" value="CHLORIDE CHANNEL PROTEIN CLC-E"/>
    <property type="match status" value="1"/>
</dbReference>